<protein>
    <submittedName>
        <fullName evidence="4">SpoIIE family protein phosphatase</fullName>
    </submittedName>
</protein>
<evidence type="ECO:0000313" key="5">
    <source>
        <dbReference type="Proteomes" id="UP001594351"/>
    </source>
</evidence>
<name>A0ABV6Z2V4_UNCC1</name>
<dbReference type="PANTHER" id="PTHR43156">
    <property type="entry name" value="STAGE II SPORULATION PROTEIN E-RELATED"/>
    <property type="match status" value="1"/>
</dbReference>
<dbReference type="EMBL" id="JBHPBY010000367">
    <property type="protein sequence ID" value="MFC1852789.1"/>
    <property type="molecule type" value="Genomic_DNA"/>
</dbReference>
<dbReference type="Proteomes" id="UP001594351">
    <property type="component" value="Unassembled WGS sequence"/>
</dbReference>
<evidence type="ECO:0000313" key="4">
    <source>
        <dbReference type="EMBL" id="MFC1852789.1"/>
    </source>
</evidence>
<dbReference type="InterPro" id="IPR027392">
    <property type="entry name" value="TF_Znf"/>
</dbReference>
<dbReference type="InterPro" id="IPR052016">
    <property type="entry name" value="Bact_Sigma-Reg"/>
</dbReference>
<feature type="coiled-coil region" evidence="2">
    <location>
        <begin position="283"/>
        <end position="310"/>
    </location>
</feature>
<feature type="domain" description="PPM-type phosphatase" evidence="3">
    <location>
        <begin position="329"/>
        <end position="546"/>
    </location>
</feature>
<keyword evidence="1" id="KW-0378">Hydrolase</keyword>
<proteinExistence type="predicted"/>
<evidence type="ECO:0000259" key="3">
    <source>
        <dbReference type="SMART" id="SM00331"/>
    </source>
</evidence>
<evidence type="ECO:0000256" key="1">
    <source>
        <dbReference type="ARBA" id="ARBA00022801"/>
    </source>
</evidence>
<dbReference type="Pfam" id="PF07228">
    <property type="entry name" value="SpoIIE"/>
    <property type="match status" value="1"/>
</dbReference>
<dbReference type="Pfam" id="PF13453">
    <property type="entry name" value="Zn_ribbon_TFIIB"/>
    <property type="match status" value="1"/>
</dbReference>
<sequence length="548" mass="62260">MQCSKCHKSMNEQIIRLKEGVLKYFICNHCLLIWLDRTASKMLDIDQFHKEKEHPSDYACPICKNIVLETLKFSPKLAVEVMQCRKCTGMQLPFLKRELKSSDDASLSDLEEFLNSVYRSYKHEQEFKKVNQLPTSFHIAQAVDTEYQCPQCDIELTQYTVYDKDINTPAVFEICDTCYGIWLDADDLVNRKHSGQATPMAVDYESVVPSRRTCPKCGDTKLIAMKFKGLETIIDCCSACYGTWLDGGELHEFCEYFGANNQDVIDALVDNAIFQQPALCKMLKTFSQTLHDLDSQLAEQEKNLEQARDIQMKLLFKNEIPKSVMSHHYGSYEIASFWHPAKTVGGDYFDLVHFNLEGTDYMGICMADVSGKGLPAALLMVNLQALLNSFAPLTLSAGELCSQLNSIFYYNSSANKFITMVYGILNTSTNEFTYTNAGHNPPILLTENETIWLRDGGTVLGLFPESDYAQTTITLAKNDRILLYTDGVSETTNPEGEEFEEERLAEVFNELRGQPVIDTHKRIVRTIKEFNQGNYNDDTTLLLLERIS</sequence>
<dbReference type="SUPFAM" id="SSF81606">
    <property type="entry name" value="PP2C-like"/>
    <property type="match status" value="1"/>
</dbReference>
<dbReference type="SMART" id="SM00331">
    <property type="entry name" value="PP2C_SIG"/>
    <property type="match status" value="1"/>
</dbReference>
<dbReference type="PANTHER" id="PTHR43156:SF2">
    <property type="entry name" value="STAGE II SPORULATION PROTEIN E"/>
    <property type="match status" value="1"/>
</dbReference>
<gene>
    <name evidence="4" type="ORF">ACFL27_21540</name>
</gene>
<dbReference type="InterPro" id="IPR036457">
    <property type="entry name" value="PPM-type-like_dom_sf"/>
</dbReference>
<reference evidence="4 5" key="1">
    <citation type="submission" date="2024-09" db="EMBL/GenBank/DDBJ databases">
        <title>Laminarin stimulates single cell rates of sulfate reduction while oxygen inhibits transcriptomic activity in coastal marine sediment.</title>
        <authorList>
            <person name="Lindsay M."/>
            <person name="Orcutt B."/>
            <person name="Emerson D."/>
            <person name="Stepanauskas R."/>
            <person name="D'Angelo T."/>
        </authorList>
    </citation>
    <scope>NUCLEOTIDE SEQUENCE [LARGE SCALE GENOMIC DNA]</scope>
    <source>
        <strain evidence="4">SAG AM-311-K15</strain>
    </source>
</reference>
<dbReference type="SUPFAM" id="SSF57802">
    <property type="entry name" value="Rubredoxin-like"/>
    <property type="match status" value="1"/>
</dbReference>
<keyword evidence="5" id="KW-1185">Reference proteome</keyword>
<comment type="caution">
    <text evidence="4">The sequence shown here is derived from an EMBL/GenBank/DDBJ whole genome shotgun (WGS) entry which is preliminary data.</text>
</comment>
<dbReference type="Gene3D" id="3.60.40.10">
    <property type="entry name" value="PPM-type phosphatase domain"/>
    <property type="match status" value="1"/>
</dbReference>
<dbReference type="InterPro" id="IPR001932">
    <property type="entry name" value="PPM-type_phosphatase-like_dom"/>
</dbReference>
<organism evidence="4 5">
    <name type="scientific">candidate division CSSED10-310 bacterium</name>
    <dbReference type="NCBI Taxonomy" id="2855610"/>
    <lineage>
        <taxon>Bacteria</taxon>
        <taxon>Bacteria division CSSED10-310</taxon>
    </lineage>
</organism>
<keyword evidence="2" id="KW-0175">Coiled coil</keyword>
<evidence type="ECO:0000256" key="2">
    <source>
        <dbReference type="SAM" id="Coils"/>
    </source>
</evidence>
<accession>A0ABV6Z2V4</accession>